<dbReference type="Proteomes" id="UP000532866">
    <property type="component" value="Unassembled WGS sequence"/>
</dbReference>
<dbReference type="Proteomes" id="UP000565628">
    <property type="component" value="Unassembled WGS sequence"/>
</dbReference>
<dbReference type="PANTHER" id="PTHR34385">
    <property type="entry name" value="D-ALANYL-D-ALANINE CARBOXYPEPTIDASE"/>
    <property type="match status" value="1"/>
</dbReference>
<reference evidence="9 10" key="2">
    <citation type="submission" date="2020-03" db="EMBL/GenBank/DDBJ databases">
        <title>Soil Listeria distribution.</title>
        <authorList>
            <person name="Liao J."/>
            <person name="Wiedmann M."/>
        </authorList>
    </citation>
    <scope>NUCLEOTIDE SEQUENCE [LARGE SCALE GENOMIC DNA]</scope>
    <source>
        <strain evidence="6 12">FSL L7-0039</strain>
        <strain evidence="5 10">FSL L7-0259</strain>
        <strain evidence="4 9">FSL L7-1833</strain>
        <strain evidence="7 11">FSL L7-1850</strain>
    </source>
</reference>
<feature type="domain" description="D-alanyl-D-alanine carboxypeptidase-like core" evidence="2">
    <location>
        <begin position="114"/>
        <end position="243"/>
    </location>
</feature>
<dbReference type="RefSeq" id="WP_036085758.1">
    <property type="nucleotide sequence ID" value="NZ_CBCSHQ010000012.1"/>
</dbReference>
<dbReference type="Proteomes" id="UP000029844">
    <property type="component" value="Unassembled WGS sequence"/>
</dbReference>
<evidence type="ECO:0000313" key="7">
    <source>
        <dbReference type="EMBL" id="MBC2372397.1"/>
    </source>
</evidence>
<feature type="signal peptide" evidence="1">
    <location>
        <begin position="1"/>
        <end position="19"/>
    </location>
</feature>
<sequence>MMHFISFMIALSLSGYHTAADYVQGDINPEAQTQTAANTEQTSGSSDYKNDPLYPYIAQQNKLVEKNGTEYIANPENILVLANKDYLLQSTYTPPDLVRPNVTFSFGDAQVEKAQMRKEAGAQLEAMFTAAKQDNLTLYAVSGYRSYKRQQEVFSAEVANKGEAKAKEAVAVPGTSEHQTGLAMDISSKDQGYELTEAFGDTPEGKWLQKNAHNYGFILRYMKGRESTTKYQYESWHYRYVGKDAATIIYNNNWTLEDFFQHVQALQKKIDDGTAK</sequence>
<keyword evidence="1" id="KW-0732">Signal</keyword>
<dbReference type="eggNOG" id="COG1876">
    <property type="taxonomic scope" value="Bacteria"/>
</dbReference>
<proteinExistence type="predicted"/>
<dbReference type="CDD" id="cd14852">
    <property type="entry name" value="LD-carboxypeptidase"/>
    <property type="match status" value="1"/>
</dbReference>
<evidence type="ECO:0000313" key="9">
    <source>
        <dbReference type="Proteomes" id="UP000532866"/>
    </source>
</evidence>
<dbReference type="InterPro" id="IPR058193">
    <property type="entry name" value="VanY/YodJ_core_dom"/>
</dbReference>
<evidence type="ECO:0000313" key="5">
    <source>
        <dbReference type="EMBL" id="MBC2176768.1"/>
    </source>
</evidence>
<evidence type="ECO:0000313" key="12">
    <source>
        <dbReference type="Proteomes" id="UP000565628"/>
    </source>
</evidence>
<evidence type="ECO:0000259" key="2">
    <source>
        <dbReference type="Pfam" id="PF02557"/>
    </source>
</evidence>
<comment type="caution">
    <text evidence="3">The sequence shown here is derived from an EMBL/GenBank/DDBJ whole genome shotgun (WGS) entry which is preliminary data.</text>
</comment>
<organism evidence="3 8">
    <name type="scientific">Listeria booriae</name>
    <dbReference type="NCBI Taxonomy" id="1552123"/>
    <lineage>
        <taxon>Bacteria</taxon>
        <taxon>Bacillati</taxon>
        <taxon>Bacillota</taxon>
        <taxon>Bacilli</taxon>
        <taxon>Bacillales</taxon>
        <taxon>Listeriaceae</taxon>
        <taxon>Listeria</taxon>
    </lineage>
</organism>
<dbReference type="OrthoDB" id="9792074at2"/>
<evidence type="ECO:0000313" key="11">
    <source>
        <dbReference type="Proteomes" id="UP000546244"/>
    </source>
</evidence>
<evidence type="ECO:0000313" key="10">
    <source>
        <dbReference type="Proteomes" id="UP000541735"/>
    </source>
</evidence>
<evidence type="ECO:0000256" key="1">
    <source>
        <dbReference type="SAM" id="SignalP"/>
    </source>
</evidence>
<dbReference type="STRING" id="1552123.EP57_08350"/>
<dbReference type="EMBL" id="JAAROL010000001">
    <property type="protein sequence ID" value="MBC1330917.1"/>
    <property type="molecule type" value="Genomic_DNA"/>
</dbReference>
<evidence type="ECO:0000313" key="3">
    <source>
        <dbReference type="EMBL" id="KGL40556.1"/>
    </source>
</evidence>
<accession>A0A099W719</accession>
<keyword evidence="8" id="KW-1185">Reference proteome</keyword>
<name>A0A099W719_9LIST</name>
<evidence type="ECO:0000313" key="6">
    <source>
        <dbReference type="EMBL" id="MBC2309735.1"/>
    </source>
</evidence>
<dbReference type="Gene3D" id="3.30.1380.10">
    <property type="match status" value="1"/>
</dbReference>
<dbReference type="GeneID" id="58717382"/>
<dbReference type="InterPro" id="IPR009045">
    <property type="entry name" value="Zn_M74/Hedgehog-like"/>
</dbReference>
<dbReference type="EMBL" id="JAARYD010000004">
    <property type="protein sequence ID" value="MBC2176768.1"/>
    <property type="molecule type" value="Genomic_DNA"/>
</dbReference>
<dbReference type="InterPro" id="IPR003709">
    <property type="entry name" value="VanY-like_core_dom"/>
</dbReference>
<dbReference type="Proteomes" id="UP000546244">
    <property type="component" value="Unassembled WGS sequence"/>
</dbReference>
<dbReference type="Pfam" id="PF02557">
    <property type="entry name" value="VanY"/>
    <property type="match status" value="1"/>
</dbReference>
<dbReference type="InterPro" id="IPR052179">
    <property type="entry name" value="DD-CPase-like"/>
</dbReference>
<reference evidence="3 8" key="1">
    <citation type="submission" date="2014-05" db="EMBL/GenBank/DDBJ databases">
        <title>Novel Listeriaceae from food processing environments.</title>
        <authorList>
            <person name="den Bakker H.C."/>
        </authorList>
    </citation>
    <scope>NUCLEOTIDE SEQUENCE [LARGE SCALE GENOMIC DNA]</scope>
    <source>
        <strain evidence="3 8">FSL A5-0281</strain>
    </source>
</reference>
<dbReference type="EMBL" id="JNFA01000023">
    <property type="protein sequence ID" value="KGL40556.1"/>
    <property type="molecule type" value="Genomic_DNA"/>
</dbReference>
<dbReference type="SUPFAM" id="SSF55166">
    <property type="entry name" value="Hedgehog/DD-peptidase"/>
    <property type="match status" value="1"/>
</dbReference>
<evidence type="ECO:0000313" key="4">
    <source>
        <dbReference type="EMBL" id="MBC1330917.1"/>
    </source>
</evidence>
<dbReference type="PANTHER" id="PTHR34385:SF1">
    <property type="entry name" value="PEPTIDOGLYCAN L-ALANYL-D-GLUTAMATE ENDOPEPTIDASE CWLK"/>
    <property type="match status" value="1"/>
</dbReference>
<dbReference type="AlphaFoldDB" id="A0A099W719"/>
<keyword evidence="3" id="KW-0378">Hydrolase</keyword>
<dbReference type="EMBL" id="JAARMV010000002">
    <property type="protein sequence ID" value="MBC2372397.1"/>
    <property type="molecule type" value="Genomic_DNA"/>
</dbReference>
<protein>
    <submittedName>
        <fullName evidence="3">D-alanyl-D-alanine carboxypeptidase</fullName>
    </submittedName>
    <submittedName>
        <fullName evidence="4">M15 family metallopeptidase</fullName>
    </submittedName>
</protein>
<dbReference type="GO" id="GO:0006508">
    <property type="term" value="P:proteolysis"/>
    <property type="evidence" value="ECO:0007669"/>
    <property type="project" value="InterPro"/>
</dbReference>
<gene>
    <name evidence="3" type="ORF">EP57_08350</name>
    <name evidence="4" type="ORF">HB759_03035</name>
    <name evidence="7" type="ORF">HBP98_10330</name>
    <name evidence="5" type="ORF">HCB27_09080</name>
    <name evidence="6" type="ORF">HCJ81_02485</name>
</gene>
<keyword evidence="3" id="KW-0645">Protease</keyword>
<dbReference type="Proteomes" id="UP000541735">
    <property type="component" value="Unassembled WGS sequence"/>
</dbReference>
<dbReference type="GO" id="GO:0004180">
    <property type="term" value="F:carboxypeptidase activity"/>
    <property type="evidence" value="ECO:0007669"/>
    <property type="project" value="UniProtKB-KW"/>
</dbReference>
<keyword evidence="3" id="KW-0121">Carboxypeptidase</keyword>
<evidence type="ECO:0000313" key="8">
    <source>
        <dbReference type="Proteomes" id="UP000029844"/>
    </source>
</evidence>
<dbReference type="EMBL" id="JAASWV010000003">
    <property type="protein sequence ID" value="MBC2309735.1"/>
    <property type="molecule type" value="Genomic_DNA"/>
</dbReference>
<feature type="chain" id="PRO_5044364561" evidence="1">
    <location>
        <begin position="20"/>
        <end position="276"/>
    </location>
</feature>